<dbReference type="EMBL" id="AP018131">
    <property type="protein sequence ID" value="BBA48343.1"/>
    <property type="molecule type" value="Genomic_DNA"/>
</dbReference>
<evidence type="ECO:0000313" key="2">
    <source>
        <dbReference type="Proteomes" id="UP000262177"/>
    </source>
</evidence>
<proteinExistence type="predicted"/>
<dbReference type="AlphaFoldDB" id="A0A286TDF6"/>
<organism evidence="1 2">
    <name type="scientific">Bifidobacterium bifidum LMG 13195</name>
    <dbReference type="NCBI Taxonomy" id="1207542"/>
    <lineage>
        <taxon>Bacteria</taxon>
        <taxon>Bacillati</taxon>
        <taxon>Actinomycetota</taxon>
        <taxon>Actinomycetes</taxon>
        <taxon>Bifidobacteriales</taxon>
        <taxon>Bifidobacteriaceae</taxon>
        <taxon>Bifidobacterium</taxon>
    </lineage>
</organism>
<dbReference type="Proteomes" id="UP000262177">
    <property type="component" value="Chromosome"/>
</dbReference>
<name>A0A286TDF6_BIFBI</name>
<gene>
    <name evidence="1" type="ORF">BBJK_01965</name>
</gene>
<reference evidence="1 2" key="1">
    <citation type="journal article" date="2017" name="Biosci. Biotechnol. Biochem.">
        <title>Identification and characterization of a sulfoglycosidase from Bifidobacterium bifidum implicated in mucin glycan utilization.</title>
        <authorList>
            <person name="Katoh T."/>
            <person name="Maeshibu T."/>
            <person name="Kikkawa K."/>
            <person name="Gotoh A."/>
            <person name="Tomabechi Y."/>
            <person name="Nakamura M."/>
            <person name="Liao W.-H."/>
            <person name="Yamaguchi M."/>
            <person name="Ashida H."/>
            <person name="Yamamoto K."/>
            <person name="Katayama T."/>
        </authorList>
    </citation>
    <scope>NUCLEOTIDE SEQUENCE [LARGE SCALE GENOMIC DNA]</scope>
    <source>
        <strain evidence="1 2">JCM 7004</strain>
    </source>
</reference>
<protein>
    <submittedName>
        <fullName evidence="1">Uncharacterized protein</fullName>
    </submittedName>
</protein>
<sequence length="75" mass="8104">MQDVFGLPAAPSRRCSAINDDTKFRFTLVRTSRPAMPRRLCGGTGRVGVCMSSRPGATNMITQIADANMIPCRSS</sequence>
<accession>A0A286TDF6</accession>
<evidence type="ECO:0000313" key="1">
    <source>
        <dbReference type="EMBL" id="BBA48343.1"/>
    </source>
</evidence>